<name>A0ABU4AHP7_9HYPH</name>
<evidence type="ECO:0000256" key="3">
    <source>
        <dbReference type="ARBA" id="ARBA00022777"/>
    </source>
</evidence>
<accession>A0ABU4AHP7</accession>
<evidence type="ECO:0000256" key="4">
    <source>
        <dbReference type="ARBA" id="ARBA00022840"/>
    </source>
</evidence>
<dbReference type="Pfam" id="PF19279">
    <property type="entry name" value="YegS_C"/>
    <property type="match status" value="1"/>
</dbReference>
<comment type="caution">
    <text evidence="6">The sequence shown here is derived from an EMBL/GenBank/DDBJ whole genome shotgun (WGS) entry which is preliminary data.</text>
</comment>
<dbReference type="PANTHER" id="PTHR12358:SF54">
    <property type="entry name" value="SPHINGOSINE KINASE RELATED PROTEIN"/>
    <property type="match status" value="1"/>
</dbReference>
<dbReference type="Pfam" id="PF00781">
    <property type="entry name" value="DAGK_cat"/>
    <property type="match status" value="1"/>
</dbReference>
<dbReference type="GO" id="GO:0016301">
    <property type="term" value="F:kinase activity"/>
    <property type="evidence" value="ECO:0007669"/>
    <property type="project" value="UniProtKB-KW"/>
</dbReference>
<dbReference type="InterPro" id="IPR016064">
    <property type="entry name" value="NAD/diacylglycerol_kinase_sf"/>
</dbReference>
<keyword evidence="2" id="KW-0547">Nucleotide-binding</keyword>
<dbReference type="EMBL" id="JAWLIP010000002">
    <property type="protein sequence ID" value="MDV6225754.1"/>
    <property type="molecule type" value="Genomic_DNA"/>
</dbReference>
<dbReference type="InterPro" id="IPR001206">
    <property type="entry name" value="Diacylglycerol_kinase_cat_dom"/>
</dbReference>
<dbReference type="InterPro" id="IPR050187">
    <property type="entry name" value="Lipid_Phosphate_FormReg"/>
</dbReference>
<dbReference type="PROSITE" id="PS50146">
    <property type="entry name" value="DAGK"/>
    <property type="match status" value="1"/>
</dbReference>
<keyword evidence="4" id="KW-0067">ATP-binding</keyword>
<dbReference type="Proteomes" id="UP001185659">
    <property type="component" value="Unassembled WGS sequence"/>
</dbReference>
<dbReference type="InterPro" id="IPR045540">
    <property type="entry name" value="YegS/DAGK_C"/>
</dbReference>
<feature type="domain" description="DAGKc" evidence="5">
    <location>
        <begin position="1"/>
        <end position="131"/>
    </location>
</feature>
<dbReference type="RefSeq" id="WP_317560710.1">
    <property type="nucleotide sequence ID" value="NZ_JAWLIP010000002.1"/>
</dbReference>
<dbReference type="PANTHER" id="PTHR12358">
    <property type="entry name" value="SPHINGOSINE KINASE"/>
    <property type="match status" value="1"/>
</dbReference>
<dbReference type="Gene3D" id="2.60.200.40">
    <property type="match status" value="1"/>
</dbReference>
<evidence type="ECO:0000313" key="6">
    <source>
        <dbReference type="EMBL" id="MDV6225754.1"/>
    </source>
</evidence>
<dbReference type="SUPFAM" id="SSF111331">
    <property type="entry name" value="NAD kinase/diacylglycerol kinase-like"/>
    <property type="match status" value="1"/>
</dbReference>
<evidence type="ECO:0000259" key="5">
    <source>
        <dbReference type="PROSITE" id="PS50146"/>
    </source>
</evidence>
<sequence length="305" mass="33735">MHVLAVLNCNGGTLRSLDTEALAREMKGIFEAADHTIDISLCRGDELVATMEDAARDETADIILAGGGDGTISLAAGLLAHSDKALAILPAGTMNLFARSLAIPQDLRMAMEALAHGDIKNVDIADADGHYFVHQLSIGMHPKLIRLRERMTFRSRIGKIFASVRAAMATMIRPPKLEVELELSETKVRTTTSNLAITNNLYAEGQRLPFTDQPDGGQLGVYITHARTRTELILWLLNMGIGRWRQNEQMEIHEATDVTVRICSRRRRFKCAIDGELRPLQRETRIRLHPGALSVVMPRPADQSL</sequence>
<reference evidence="6 7" key="1">
    <citation type="submission" date="2023-10" db="EMBL/GenBank/DDBJ databases">
        <authorList>
            <person name="Venkata Ramana C."/>
            <person name="Sasikala C."/>
            <person name="Dhurka M."/>
        </authorList>
    </citation>
    <scope>NUCLEOTIDE SEQUENCE [LARGE SCALE GENOMIC DNA]</scope>
    <source>
        <strain evidence="6 7">KCTC 32151</strain>
    </source>
</reference>
<dbReference type="SMART" id="SM00046">
    <property type="entry name" value="DAGKc"/>
    <property type="match status" value="1"/>
</dbReference>
<keyword evidence="7" id="KW-1185">Reference proteome</keyword>
<protein>
    <submittedName>
        <fullName evidence="6">Diacylglycerol kinase family lipid kinase</fullName>
    </submittedName>
</protein>
<keyword evidence="3 6" id="KW-0418">Kinase</keyword>
<evidence type="ECO:0000313" key="7">
    <source>
        <dbReference type="Proteomes" id="UP001185659"/>
    </source>
</evidence>
<proteinExistence type="predicted"/>
<dbReference type="InterPro" id="IPR017438">
    <property type="entry name" value="ATP-NAD_kinase_N"/>
</dbReference>
<keyword evidence="1" id="KW-0808">Transferase</keyword>
<evidence type="ECO:0000256" key="2">
    <source>
        <dbReference type="ARBA" id="ARBA00022741"/>
    </source>
</evidence>
<organism evidence="6 7">
    <name type="scientific">Nitratireductor aquimarinus</name>
    <dbReference type="NCBI Taxonomy" id="889300"/>
    <lineage>
        <taxon>Bacteria</taxon>
        <taxon>Pseudomonadati</taxon>
        <taxon>Pseudomonadota</taxon>
        <taxon>Alphaproteobacteria</taxon>
        <taxon>Hyphomicrobiales</taxon>
        <taxon>Phyllobacteriaceae</taxon>
        <taxon>Nitratireductor</taxon>
    </lineage>
</organism>
<dbReference type="Gene3D" id="3.40.50.10330">
    <property type="entry name" value="Probable inorganic polyphosphate/atp-NAD kinase, domain 1"/>
    <property type="match status" value="1"/>
</dbReference>
<gene>
    <name evidence="6" type="ORF">R2G56_05600</name>
</gene>
<evidence type="ECO:0000256" key="1">
    <source>
        <dbReference type="ARBA" id="ARBA00022679"/>
    </source>
</evidence>